<name>A0A1G9BDZ8_9PSED</name>
<keyword evidence="2" id="KW-1185">Reference proteome</keyword>
<dbReference type="STRING" id="137658.SAMN05216186_106209"/>
<dbReference type="AlphaFoldDB" id="A0A1G9BDZ8"/>
<protein>
    <recommendedName>
        <fullName evidence="3">Nucleotidyltransferase</fullName>
    </recommendedName>
</protein>
<dbReference type="PANTHER" id="PTHR34817">
    <property type="entry name" value="NUCLEOTIDYLTRANSFERASE"/>
    <property type="match status" value="1"/>
</dbReference>
<proteinExistence type="predicted"/>
<dbReference type="Proteomes" id="UP000198706">
    <property type="component" value="Unassembled WGS sequence"/>
</dbReference>
<dbReference type="Pfam" id="PF10127">
    <property type="entry name" value="RlaP"/>
    <property type="match status" value="1"/>
</dbReference>
<dbReference type="InterPro" id="IPR018775">
    <property type="entry name" value="RlaP"/>
</dbReference>
<evidence type="ECO:0008006" key="3">
    <source>
        <dbReference type="Google" id="ProtNLM"/>
    </source>
</evidence>
<evidence type="ECO:0000313" key="2">
    <source>
        <dbReference type="Proteomes" id="UP000198706"/>
    </source>
</evidence>
<gene>
    <name evidence="1" type="ORF">SAMN05216186_106209</name>
</gene>
<dbReference type="CDD" id="cd05403">
    <property type="entry name" value="NT_KNTase_like"/>
    <property type="match status" value="1"/>
</dbReference>
<sequence>MEDTRCIKNKRFGLDDEMNKEERHPLPAPMRERVLEELARLERECDVSVLYACESGSRAWGFASPDSDYDVRFVYVARPEWYLRVDEPHDVIERPLSDELDVSGWELRKALRLLRKSNPTLLEWLDSPLVYRSEERTTAELRRLAETFYCPRATRQHYLSMAKKNFRGYLQGEEVRYKKYLYVLRPLLAVHWIDQGRGRPPMAFHALLATLDDPVLLAEIDESLALKRQAAETAYGPRRQALHAFIEKQLARAGQDSAPARPDQDVALLDRFLRETVLAHAGEQP</sequence>
<dbReference type="EMBL" id="FNFD01000006">
    <property type="protein sequence ID" value="SDK37065.1"/>
    <property type="molecule type" value="Genomic_DNA"/>
</dbReference>
<accession>A0A1G9BDZ8</accession>
<organism evidence="1 2">
    <name type="scientific">Pseudomonas indica</name>
    <dbReference type="NCBI Taxonomy" id="137658"/>
    <lineage>
        <taxon>Bacteria</taxon>
        <taxon>Pseudomonadati</taxon>
        <taxon>Pseudomonadota</taxon>
        <taxon>Gammaproteobacteria</taxon>
        <taxon>Pseudomonadales</taxon>
        <taxon>Pseudomonadaceae</taxon>
        <taxon>Pseudomonas</taxon>
    </lineage>
</organism>
<reference evidence="1 2" key="1">
    <citation type="submission" date="2016-10" db="EMBL/GenBank/DDBJ databases">
        <authorList>
            <person name="de Groot N.N."/>
        </authorList>
    </citation>
    <scope>NUCLEOTIDE SEQUENCE [LARGE SCALE GENOMIC DNA]</scope>
    <source>
        <strain evidence="1 2">JCM 21544</strain>
    </source>
</reference>
<evidence type="ECO:0000313" key="1">
    <source>
        <dbReference type="EMBL" id="SDK37065.1"/>
    </source>
</evidence>
<dbReference type="PANTHER" id="PTHR34817:SF2">
    <property type="entry name" value="NUCLEOTIDYLTRANSFERASE"/>
    <property type="match status" value="1"/>
</dbReference>